<feature type="domain" description="AP2/ERF" evidence="4">
    <location>
        <begin position="117"/>
        <end position="176"/>
    </location>
</feature>
<evidence type="ECO:0000256" key="2">
    <source>
        <dbReference type="ARBA" id="ARBA00023125"/>
    </source>
</evidence>
<dbReference type="InterPro" id="IPR003615">
    <property type="entry name" value="HNH_nuc"/>
</dbReference>
<dbReference type="GO" id="GO:0003700">
    <property type="term" value="F:DNA-binding transcription factor activity"/>
    <property type="evidence" value="ECO:0007669"/>
    <property type="project" value="InterPro"/>
</dbReference>
<dbReference type="InterPro" id="IPR044925">
    <property type="entry name" value="His-Me_finger_sf"/>
</dbReference>
<keyword evidence="3" id="KW-0804">Transcription</keyword>
<name>A0A5Y0GDV7_SALET</name>
<evidence type="ECO:0000259" key="4">
    <source>
        <dbReference type="PROSITE" id="PS51032"/>
    </source>
</evidence>
<dbReference type="AlphaFoldDB" id="A0A5Y0GDV7"/>
<dbReference type="SMART" id="SM00380">
    <property type="entry name" value="AP2"/>
    <property type="match status" value="1"/>
</dbReference>
<dbReference type="PROSITE" id="PS51032">
    <property type="entry name" value="AP2_ERF"/>
    <property type="match status" value="1"/>
</dbReference>
<dbReference type="InterPro" id="IPR016177">
    <property type="entry name" value="DNA-bd_dom_sf"/>
</dbReference>
<gene>
    <name evidence="5" type="ORF">G3331_003994</name>
</gene>
<reference evidence="5" key="1">
    <citation type="journal article" date="2018" name="Genome Biol.">
        <title>SKESA: strategic k-mer extension for scrupulous assemblies.</title>
        <authorList>
            <person name="Souvorov A."/>
            <person name="Agarwala R."/>
            <person name="Lipman D.J."/>
        </authorList>
    </citation>
    <scope>NUCLEOTIDE SEQUENCE</scope>
    <source>
        <strain evidence="5">11-7312</strain>
    </source>
</reference>
<comment type="caution">
    <text evidence="5">The sequence shown here is derived from an EMBL/GenBank/DDBJ whole genome shotgun (WGS) entry which is preliminary data.</text>
</comment>
<keyword evidence="5" id="KW-0255">Endonuclease</keyword>
<keyword evidence="5" id="KW-0540">Nuclease</keyword>
<accession>A0A5Y0GDV7</accession>
<dbReference type="EMBL" id="DAARIH010000040">
    <property type="protein sequence ID" value="HAE2550121.1"/>
    <property type="molecule type" value="Genomic_DNA"/>
</dbReference>
<protein>
    <submittedName>
        <fullName evidence="5">HNH endonuclease</fullName>
    </submittedName>
</protein>
<dbReference type="Pfam" id="PF13392">
    <property type="entry name" value="HNH_3"/>
    <property type="match status" value="1"/>
</dbReference>
<evidence type="ECO:0000313" key="5">
    <source>
        <dbReference type="EMBL" id="HAE2550121.1"/>
    </source>
</evidence>
<keyword evidence="2" id="KW-0238">DNA-binding</keyword>
<dbReference type="Gene3D" id="3.90.75.20">
    <property type="match status" value="1"/>
</dbReference>
<dbReference type="SUPFAM" id="SSF54060">
    <property type="entry name" value="His-Me finger endonucleases"/>
    <property type="match status" value="1"/>
</dbReference>
<organism evidence="5">
    <name type="scientific">Salmonella enterica subsp. enterica serovar Javiana</name>
    <dbReference type="NCBI Taxonomy" id="363569"/>
    <lineage>
        <taxon>Bacteria</taxon>
        <taxon>Pseudomonadati</taxon>
        <taxon>Pseudomonadota</taxon>
        <taxon>Gammaproteobacteria</taxon>
        <taxon>Enterobacterales</taxon>
        <taxon>Enterobacteriaceae</taxon>
        <taxon>Salmonella</taxon>
    </lineage>
</organism>
<evidence type="ECO:0000256" key="3">
    <source>
        <dbReference type="ARBA" id="ARBA00023163"/>
    </source>
</evidence>
<reference evidence="5" key="2">
    <citation type="submission" date="2018-07" db="EMBL/GenBank/DDBJ databases">
        <authorList>
            <consortium name="NCBI Pathogen Detection Project"/>
        </authorList>
    </citation>
    <scope>NUCLEOTIDE SEQUENCE</scope>
    <source>
        <strain evidence="5">11-7312</strain>
    </source>
</reference>
<dbReference type="Gene3D" id="3.30.730.10">
    <property type="entry name" value="AP2/ERF domain"/>
    <property type="match status" value="1"/>
</dbReference>
<dbReference type="SUPFAM" id="SSF54171">
    <property type="entry name" value="DNA-binding domain"/>
    <property type="match status" value="1"/>
</dbReference>
<dbReference type="GO" id="GO:0003677">
    <property type="term" value="F:DNA binding"/>
    <property type="evidence" value="ECO:0007669"/>
    <property type="project" value="UniProtKB-KW"/>
</dbReference>
<keyword evidence="1" id="KW-0805">Transcription regulation</keyword>
<keyword evidence="5" id="KW-0378">Hydrolase</keyword>
<dbReference type="GO" id="GO:0004519">
    <property type="term" value="F:endonuclease activity"/>
    <property type="evidence" value="ECO:0007669"/>
    <property type="project" value="UniProtKB-KW"/>
</dbReference>
<evidence type="ECO:0000256" key="1">
    <source>
        <dbReference type="ARBA" id="ARBA00023015"/>
    </source>
</evidence>
<sequence length="177" mass="20400">MAMKQNEKQLTAEKLREFLHYNHETGVFTWAKSVGQRAQIGRVAGSKVPSGYIKISVSKKVYSAHRLAWLYMTGAWPENEIDHVDNNPSNNAFSNLREATKSQNAQNRGNRKGTVSRFKGVIFDTQRQKWVACIWLKDLKKNKRIGFFSSEEEAAKAYRSEAEVLHGEFFKVPEYQR</sequence>
<proteinExistence type="predicted"/>
<dbReference type="InterPro" id="IPR036955">
    <property type="entry name" value="AP2/ERF_dom_sf"/>
</dbReference>
<dbReference type="InterPro" id="IPR001471">
    <property type="entry name" value="AP2/ERF_dom"/>
</dbReference>